<dbReference type="AlphaFoldDB" id="A0A856MHG8"/>
<keyword evidence="2" id="KW-1185">Reference proteome</keyword>
<evidence type="ECO:0000313" key="2">
    <source>
        <dbReference type="Proteomes" id="UP000503129"/>
    </source>
</evidence>
<reference evidence="1 2" key="1">
    <citation type="submission" date="2018-06" db="EMBL/GenBank/DDBJ databases">
        <title>Comparative genomics of Brasilonema spp. strains.</title>
        <authorList>
            <person name="Alvarenga D.O."/>
            <person name="Fiore M.F."/>
            <person name="Varani A.M."/>
        </authorList>
    </citation>
    <scope>NUCLEOTIDE SEQUENCE [LARGE SCALE GENOMIC DNA]</scope>
    <source>
        <strain evidence="1 2">CENA114</strain>
    </source>
</reference>
<dbReference type="Proteomes" id="UP000503129">
    <property type="component" value="Chromosome"/>
</dbReference>
<dbReference type="SUPFAM" id="SSF51735">
    <property type="entry name" value="NAD(P)-binding Rossmann-fold domains"/>
    <property type="match status" value="1"/>
</dbReference>
<proteinExistence type="predicted"/>
<evidence type="ECO:0000313" key="1">
    <source>
        <dbReference type="EMBL" id="QDL10815.1"/>
    </source>
</evidence>
<dbReference type="InterPro" id="IPR002347">
    <property type="entry name" value="SDR_fam"/>
</dbReference>
<accession>A0A856MHG8</accession>
<dbReference type="EMBL" id="CP030118">
    <property type="protein sequence ID" value="QDL10815.1"/>
    <property type="molecule type" value="Genomic_DNA"/>
</dbReference>
<dbReference type="Pfam" id="PF13561">
    <property type="entry name" value="adh_short_C2"/>
    <property type="match status" value="1"/>
</dbReference>
<dbReference type="KEGG" id="bsen:DP114_25505"/>
<protein>
    <submittedName>
        <fullName evidence="1">Uncharacterized protein</fullName>
    </submittedName>
</protein>
<sequence length="63" mass="7125">MFNLVVLLIRINAVNPGIINTDMMARITEENGDAETASQQLTTMIPMERMGKPEEETFKSVKR</sequence>
<name>A0A856MHG8_9CYAN</name>
<organism evidence="1 2">
    <name type="scientific">Brasilonema sennae CENA114</name>
    <dbReference type="NCBI Taxonomy" id="415709"/>
    <lineage>
        <taxon>Bacteria</taxon>
        <taxon>Bacillati</taxon>
        <taxon>Cyanobacteriota</taxon>
        <taxon>Cyanophyceae</taxon>
        <taxon>Nostocales</taxon>
        <taxon>Scytonemataceae</taxon>
        <taxon>Brasilonema</taxon>
        <taxon>Bromeliae group (in: Brasilonema)</taxon>
    </lineage>
</organism>
<gene>
    <name evidence="1" type="ORF">DP114_25505</name>
</gene>
<dbReference type="Gene3D" id="3.40.50.720">
    <property type="entry name" value="NAD(P)-binding Rossmann-like Domain"/>
    <property type="match status" value="1"/>
</dbReference>
<dbReference type="InterPro" id="IPR036291">
    <property type="entry name" value="NAD(P)-bd_dom_sf"/>
</dbReference>